<dbReference type="GO" id="GO:0016020">
    <property type="term" value="C:membrane"/>
    <property type="evidence" value="ECO:0007669"/>
    <property type="project" value="UniProtKB-SubCell"/>
</dbReference>
<protein>
    <submittedName>
        <fullName evidence="7">Phage holin family protein</fullName>
    </submittedName>
</protein>
<evidence type="ECO:0000256" key="6">
    <source>
        <dbReference type="SAM" id="Phobius"/>
    </source>
</evidence>
<reference evidence="8 9" key="1">
    <citation type="submission" date="2018-10" db="EMBL/GenBank/DDBJ databases">
        <authorList>
            <consortium name="Molecular Microbiology and Infection Unit (UMMI)"/>
            <person name="Machado M."/>
        </authorList>
    </citation>
    <scope>NUCLEOTIDE SEQUENCE [LARGE SCALE GENOMIC DNA]</scope>
    <source>
        <strain evidence="8">FMV2238.02</strain>
    </source>
</reference>
<keyword evidence="9" id="KW-1185">Reference proteome</keyword>
<keyword evidence="3 6" id="KW-1133">Transmembrane helix</keyword>
<gene>
    <name evidence="8" type="ORF">FMV2238Y02_02890</name>
    <name evidence="7" type="ORF">KB584_11800</name>
</gene>
<feature type="transmembrane region" description="Helical" evidence="6">
    <location>
        <begin position="16"/>
        <end position="38"/>
    </location>
</feature>
<keyword evidence="4 6" id="KW-0472">Membrane</keyword>
<evidence type="ECO:0000313" key="7">
    <source>
        <dbReference type="EMBL" id="MDV5978092.1"/>
    </source>
</evidence>
<dbReference type="AlphaFoldDB" id="A0A3P5XMC0"/>
<dbReference type="RefSeq" id="WP_125073767.1">
    <property type="nucleotide sequence ID" value="NZ_CP053792.1"/>
</dbReference>
<dbReference type="NCBIfam" id="TIGR01593">
    <property type="entry name" value="holin_tox_secr"/>
    <property type="match status" value="1"/>
</dbReference>
<evidence type="ECO:0000256" key="2">
    <source>
        <dbReference type="ARBA" id="ARBA00022692"/>
    </source>
</evidence>
<organism evidence="8 9">
    <name type="scientific">Streptococcus canis</name>
    <dbReference type="NCBI Taxonomy" id="1329"/>
    <lineage>
        <taxon>Bacteria</taxon>
        <taxon>Bacillati</taxon>
        <taxon>Bacillota</taxon>
        <taxon>Bacilli</taxon>
        <taxon>Lactobacillales</taxon>
        <taxon>Streptococcaceae</taxon>
        <taxon>Streptococcus</taxon>
    </lineage>
</organism>
<comment type="similarity">
    <text evidence="5">Belongs to the bacteriophage holin family. Cp-1 holin subfamily.</text>
</comment>
<dbReference type="Proteomes" id="UP000280759">
    <property type="component" value="Unassembled WGS sequence"/>
</dbReference>
<evidence type="ECO:0000313" key="9">
    <source>
        <dbReference type="Proteomes" id="UP000280759"/>
    </source>
</evidence>
<dbReference type="EMBL" id="JAGQEX010000053">
    <property type="protein sequence ID" value="MDV5978092.1"/>
    <property type="molecule type" value="Genomic_DNA"/>
</dbReference>
<feature type="transmembrane region" description="Helical" evidence="6">
    <location>
        <begin position="59"/>
        <end position="76"/>
    </location>
</feature>
<dbReference type="Proteomes" id="UP001186118">
    <property type="component" value="Unassembled WGS sequence"/>
</dbReference>
<evidence type="ECO:0000256" key="4">
    <source>
        <dbReference type="ARBA" id="ARBA00023136"/>
    </source>
</evidence>
<dbReference type="Pfam" id="PF05105">
    <property type="entry name" value="Phage_holin_4_1"/>
    <property type="match status" value="1"/>
</dbReference>
<evidence type="ECO:0000256" key="5">
    <source>
        <dbReference type="ARBA" id="ARBA00023600"/>
    </source>
</evidence>
<feature type="transmembrane region" description="Helical" evidence="6">
    <location>
        <begin position="82"/>
        <end position="100"/>
    </location>
</feature>
<dbReference type="InterPro" id="IPR006480">
    <property type="entry name" value="Phage_holin_4_1"/>
</dbReference>
<reference evidence="7" key="2">
    <citation type="submission" date="2021-04" db="EMBL/GenBank/DDBJ databases">
        <title>Draft genomes of 20 S. canis strains.</title>
        <authorList>
            <person name="Pagnossin D."/>
            <person name="Weir W."/>
            <person name="Smith A."/>
            <person name="Ure R."/>
            <person name="Oravcova K."/>
        </authorList>
    </citation>
    <scope>NUCLEOTIDE SEQUENCE</scope>
    <source>
        <strain evidence="7">284</strain>
    </source>
</reference>
<evidence type="ECO:0000256" key="1">
    <source>
        <dbReference type="ARBA" id="ARBA00004141"/>
    </source>
</evidence>
<evidence type="ECO:0000256" key="3">
    <source>
        <dbReference type="ARBA" id="ARBA00022989"/>
    </source>
</evidence>
<dbReference type="EMBL" id="UXEP01000003">
    <property type="protein sequence ID" value="VDC41850.1"/>
    <property type="molecule type" value="Genomic_DNA"/>
</dbReference>
<accession>A0A3P5XMC0</accession>
<evidence type="ECO:0000313" key="8">
    <source>
        <dbReference type="EMBL" id="VDC41850.1"/>
    </source>
</evidence>
<name>A0A3P5XMC0_STRCB</name>
<proteinExistence type="inferred from homology"/>
<sequence>MFIFLRQLIQTQDGKILFTLGAIAVAMMIDFLTGTVAAKINPKIDFRSKEGINGILRKICSITLMIFFIPLSILLPNDTGVAFLYVMYVGYLLFELKSILENLNKMGIDVSLFKQFVGLFDKKD</sequence>
<keyword evidence="2 6" id="KW-0812">Transmembrane</keyword>
<comment type="subcellular location">
    <subcellularLocation>
        <location evidence="1">Membrane</location>
        <topology evidence="1">Multi-pass membrane protein</topology>
    </subcellularLocation>
</comment>